<dbReference type="InterPro" id="IPR020846">
    <property type="entry name" value="MFS_dom"/>
</dbReference>
<comment type="caution">
    <text evidence="8">The sequence shown here is derived from an EMBL/GenBank/DDBJ whole genome shotgun (WGS) entry which is preliminary data.</text>
</comment>
<protein>
    <submittedName>
        <fullName evidence="8">MFS transporter</fullName>
    </submittedName>
</protein>
<evidence type="ECO:0000256" key="3">
    <source>
        <dbReference type="ARBA" id="ARBA00022692"/>
    </source>
</evidence>
<feature type="transmembrane region" description="Helical" evidence="6">
    <location>
        <begin position="379"/>
        <end position="400"/>
    </location>
</feature>
<keyword evidence="3 6" id="KW-0812">Transmembrane</keyword>
<evidence type="ECO:0000256" key="6">
    <source>
        <dbReference type="SAM" id="Phobius"/>
    </source>
</evidence>
<dbReference type="PROSITE" id="PS50850">
    <property type="entry name" value="MFS"/>
    <property type="match status" value="1"/>
</dbReference>
<dbReference type="GO" id="GO:0005886">
    <property type="term" value="C:plasma membrane"/>
    <property type="evidence" value="ECO:0007669"/>
    <property type="project" value="UniProtKB-SubCell"/>
</dbReference>
<comment type="subcellular location">
    <subcellularLocation>
        <location evidence="1">Cell membrane</location>
        <topology evidence="1">Multi-pass membrane protein</topology>
    </subcellularLocation>
</comment>
<feature type="transmembrane region" description="Helical" evidence="6">
    <location>
        <begin position="126"/>
        <end position="146"/>
    </location>
</feature>
<feature type="transmembrane region" description="Helical" evidence="6">
    <location>
        <begin position="337"/>
        <end position="359"/>
    </location>
</feature>
<dbReference type="Proteomes" id="UP000187085">
    <property type="component" value="Unassembled WGS sequence"/>
</dbReference>
<gene>
    <name evidence="8" type="ORF">BKD30_02440</name>
</gene>
<keyword evidence="9" id="KW-1185">Reference proteome</keyword>
<feature type="transmembrane region" description="Helical" evidence="6">
    <location>
        <begin position="276"/>
        <end position="295"/>
    </location>
</feature>
<dbReference type="PANTHER" id="PTHR43124:SF3">
    <property type="entry name" value="CHLORAMPHENICOL EFFLUX PUMP RV0191"/>
    <property type="match status" value="1"/>
</dbReference>
<evidence type="ECO:0000256" key="5">
    <source>
        <dbReference type="ARBA" id="ARBA00023136"/>
    </source>
</evidence>
<dbReference type="Gene3D" id="1.20.1250.20">
    <property type="entry name" value="MFS general substrate transporter like domains"/>
    <property type="match status" value="2"/>
</dbReference>
<evidence type="ECO:0000259" key="7">
    <source>
        <dbReference type="PROSITE" id="PS50850"/>
    </source>
</evidence>
<accession>A0A1R1LK19</accession>
<dbReference type="CDD" id="cd06174">
    <property type="entry name" value="MFS"/>
    <property type="match status" value="1"/>
</dbReference>
<dbReference type="Pfam" id="PF07690">
    <property type="entry name" value="MFS_1"/>
    <property type="match status" value="1"/>
</dbReference>
<evidence type="ECO:0000313" key="8">
    <source>
        <dbReference type="EMBL" id="OMH27816.1"/>
    </source>
</evidence>
<reference evidence="8 9" key="1">
    <citation type="submission" date="2016-12" db="EMBL/GenBank/DDBJ databases">
        <title>Draft genome of Tersicoccus phoenicis 1P05MA.</title>
        <authorList>
            <person name="Nakajima Y."/>
            <person name="Yoshizawa S."/>
            <person name="Nakamura K."/>
            <person name="Ogura Y."/>
            <person name="Hayashi T."/>
            <person name="Kogure K."/>
        </authorList>
    </citation>
    <scope>NUCLEOTIDE SEQUENCE [LARGE SCALE GENOMIC DNA]</scope>
    <source>
        <strain evidence="8 9">1p05MA</strain>
    </source>
</reference>
<keyword evidence="4 6" id="KW-1133">Transmembrane helix</keyword>
<feature type="transmembrane region" description="Helical" evidence="6">
    <location>
        <begin position="152"/>
        <end position="176"/>
    </location>
</feature>
<dbReference type="GO" id="GO:0022857">
    <property type="term" value="F:transmembrane transporter activity"/>
    <property type="evidence" value="ECO:0007669"/>
    <property type="project" value="InterPro"/>
</dbReference>
<name>A0A1R1LK19_9MICC</name>
<evidence type="ECO:0000256" key="1">
    <source>
        <dbReference type="ARBA" id="ARBA00004651"/>
    </source>
</evidence>
<dbReference type="PANTHER" id="PTHR43124">
    <property type="entry name" value="PURINE EFFLUX PUMP PBUE"/>
    <property type="match status" value="1"/>
</dbReference>
<dbReference type="SUPFAM" id="SSF103473">
    <property type="entry name" value="MFS general substrate transporter"/>
    <property type="match status" value="1"/>
</dbReference>
<organism evidence="8 9">
    <name type="scientific">Tersicoccus phoenicis</name>
    <dbReference type="NCBI Taxonomy" id="554083"/>
    <lineage>
        <taxon>Bacteria</taxon>
        <taxon>Bacillati</taxon>
        <taxon>Actinomycetota</taxon>
        <taxon>Actinomycetes</taxon>
        <taxon>Micrococcales</taxon>
        <taxon>Micrococcaceae</taxon>
        <taxon>Tersicoccus</taxon>
    </lineage>
</organism>
<proteinExistence type="predicted"/>
<keyword evidence="5 6" id="KW-0472">Membrane</keyword>
<dbReference type="InterPro" id="IPR050189">
    <property type="entry name" value="MFS_Efflux_Transporters"/>
</dbReference>
<feature type="transmembrane region" description="Helical" evidence="6">
    <location>
        <begin position="301"/>
        <end position="325"/>
    </location>
</feature>
<feature type="transmembrane region" description="Helical" evidence="6">
    <location>
        <begin position="245"/>
        <end position="264"/>
    </location>
</feature>
<dbReference type="InterPro" id="IPR036259">
    <property type="entry name" value="MFS_trans_sf"/>
</dbReference>
<evidence type="ECO:0000256" key="2">
    <source>
        <dbReference type="ARBA" id="ARBA00022475"/>
    </source>
</evidence>
<feature type="domain" description="Major facilitator superfamily (MFS) profile" evidence="7">
    <location>
        <begin position="1"/>
        <end position="405"/>
    </location>
</feature>
<evidence type="ECO:0000313" key="9">
    <source>
        <dbReference type="Proteomes" id="UP000187085"/>
    </source>
</evidence>
<evidence type="ECO:0000256" key="4">
    <source>
        <dbReference type="ARBA" id="ARBA00022989"/>
    </source>
</evidence>
<feature type="transmembrane region" description="Helical" evidence="6">
    <location>
        <begin position="93"/>
        <end position="114"/>
    </location>
</feature>
<dbReference type="EMBL" id="MRDE01000015">
    <property type="protein sequence ID" value="OMH27816.1"/>
    <property type="molecule type" value="Genomic_DNA"/>
</dbReference>
<dbReference type="InterPro" id="IPR011701">
    <property type="entry name" value="MFS"/>
</dbReference>
<keyword evidence="2" id="KW-1003">Cell membrane</keyword>
<feature type="transmembrane region" description="Helical" evidence="6">
    <location>
        <begin position="67"/>
        <end position="87"/>
    </location>
</feature>
<dbReference type="AlphaFoldDB" id="A0A1R1LK19"/>
<sequence length="411" mass="42627">MVWIAGLAAYIVAITQRTSFGVAGVAATERFDATASALSAFAVIQLIVYAGLQIPVGVLADRFGSRVMVAGGAALMAVGQLQLAVATTIPAGVFGRVLVGAGDAMTFISVLRLVPLWFPAAQVPVLSQLTGIVGMGGQLISSIPFAGLLERFGWSVGFLSLAGLGVLAATLAAAAVRSEPPDHPVRGRAPTVRQTGRLIADAFAEPGTRLGLWSHFTVQFPGQVFILAWGYPFLVSAEGVPVERVAVLMTVFVVAGAIGGPIFGRVVALRPRLRSRLVLGVAVAILLAWAAVLLYPGRAPFGLLTVLVIVLAAGGPGSMVGFDFAREYNPPHRLGTANGIVNIGGFTAALVSMYLIGLVLDVLNATGFSGGDLYALDAFRIALCVQGVLIVLGALALLRVRRVLRGRTRSP</sequence>
<dbReference type="STRING" id="554083.BKD30_02440"/>
<feature type="transmembrane region" description="Helical" evidence="6">
    <location>
        <begin position="37"/>
        <end position="60"/>
    </location>
</feature>